<evidence type="ECO:0000313" key="1">
    <source>
        <dbReference type="EMBL" id="MCF4121428.1"/>
    </source>
</evidence>
<dbReference type="SUPFAM" id="SSF54427">
    <property type="entry name" value="NTF2-like"/>
    <property type="match status" value="1"/>
</dbReference>
<proteinExistence type="predicted"/>
<keyword evidence="2" id="KW-1185">Reference proteome</keyword>
<comment type="caution">
    <text evidence="1">The sequence shown here is derived from an EMBL/GenBank/DDBJ whole genome shotgun (WGS) entry which is preliminary data.</text>
</comment>
<reference evidence="1" key="1">
    <citation type="submission" date="2022-01" db="EMBL/GenBank/DDBJ databases">
        <title>Antribacter sp. nov., isolated from Guizhou of China.</title>
        <authorList>
            <person name="Chengliang C."/>
            <person name="Ya Z."/>
        </authorList>
    </citation>
    <scope>NUCLEOTIDE SEQUENCE</scope>
    <source>
        <strain evidence="1">KLBMP 9083</strain>
    </source>
</reference>
<dbReference type="EMBL" id="JAKGSG010000029">
    <property type="protein sequence ID" value="MCF4121428.1"/>
    <property type="molecule type" value="Genomic_DNA"/>
</dbReference>
<dbReference type="AlphaFoldDB" id="A0AA41QDG9"/>
<gene>
    <name evidence="1" type="ORF">L1785_10590</name>
</gene>
<evidence type="ECO:0000313" key="2">
    <source>
        <dbReference type="Proteomes" id="UP001165405"/>
    </source>
</evidence>
<dbReference type="Proteomes" id="UP001165405">
    <property type="component" value="Unassembled WGS sequence"/>
</dbReference>
<protein>
    <submittedName>
        <fullName evidence="1">Uncharacterized protein</fullName>
    </submittedName>
</protein>
<name>A0AA41QDG9_9MICO</name>
<dbReference type="RefSeq" id="WP_236089223.1">
    <property type="nucleotide sequence ID" value="NZ_JAKGSG010000029.1"/>
</dbReference>
<sequence>MSSLPTDGYDRDDLNAFLAEYGAALGAGDLQSVSERFAFPALMVGPQVSTLVSDPEIVHDDLRDRLAAFREQDLVAAVARVGAVEQVTDDLLWAEVRWSYRDENASEGASERVRYLLRRGRETFEICVVVPVD</sequence>
<dbReference type="InterPro" id="IPR032710">
    <property type="entry name" value="NTF2-like_dom_sf"/>
</dbReference>
<organism evidence="1 2">
    <name type="scientific">Antribacter soli</name>
    <dbReference type="NCBI Taxonomy" id="2910976"/>
    <lineage>
        <taxon>Bacteria</taxon>
        <taxon>Bacillati</taxon>
        <taxon>Actinomycetota</taxon>
        <taxon>Actinomycetes</taxon>
        <taxon>Micrococcales</taxon>
        <taxon>Promicromonosporaceae</taxon>
        <taxon>Antribacter</taxon>
    </lineage>
</organism>
<accession>A0AA41QDG9</accession>
<dbReference type="Gene3D" id="3.10.450.50">
    <property type="match status" value="1"/>
</dbReference>